<name>I0H000_ACTM4</name>
<dbReference type="PATRIC" id="fig|512565.3.peg.1120"/>
<dbReference type="InterPro" id="IPR018060">
    <property type="entry name" value="HTH_AraC"/>
</dbReference>
<dbReference type="Proteomes" id="UP000007882">
    <property type="component" value="Chromosome"/>
</dbReference>
<dbReference type="InterPro" id="IPR050204">
    <property type="entry name" value="AraC_XylS_family_regulators"/>
</dbReference>
<dbReference type="GO" id="GO:0043565">
    <property type="term" value="F:sequence-specific DNA binding"/>
    <property type="evidence" value="ECO:0007669"/>
    <property type="project" value="InterPro"/>
</dbReference>
<dbReference type="RefSeq" id="WP_014441234.1">
    <property type="nucleotide sequence ID" value="NC_017093.1"/>
</dbReference>
<keyword evidence="2" id="KW-0238">DNA-binding</keyword>
<dbReference type="KEGG" id="ams:AMIS_11170"/>
<feature type="domain" description="HTH araC/xylS-type" evidence="4">
    <location>
        <begin position="124"/>
        <end position="223"/>
    </location>
</feature>
<keyword evidence="3" id="KW-0804">Transcription</keyword>
<dbReference type="PANTHER" id="PTHR46796">
    <property type="entry name" value="HTH-TYPE TRANSCRIPTIONAL ACTIVATOR RHAS-RELATED"/>
    <property type="match status" value="1"/>
</dbReference>
<dbReference type="PANTHER" id="PTHR46796:SF15">
    <property type="entry name" value="BLL1074 PROTEIN"/>
    <property type="match status" value="1"/>
</dbReference>
<dbReference type="AlphaFoldDB" id="I0H000"/>
<dbReference type="PROSITE" id="PS01124">
    <property type="entry name" value="HTH_ARAC_FAMILY_2"/>
    <property type="match status" value="1"/>
</dbReference>
<dbReference type="InterPro" id="IPR009057">
    <property type="entry name" value="Homeodomain-like_sf"/>
</dbReference>
<keyword evidence="6" id="KW-1185">Reference proteome</keyword>
<proteinExistence type="predicted"/>
<evidence type="ECO:0000256" key="1">
    <source>
        <dbReference type="ARBA" id="ARBA00023015"/>
    </source>
</evidence>
<reference evidence="5 6" key="1">
    <citation type="submission" date="2012-02" db="EMBL/GenBank/DDBJ databases">
        <title>Complete genome sequence of Actinoplanes missouriensis 431 (= NBRC 102363).</title>
        <authorList>
            <person name="Ohnishi Y."/>
            <person name="Ishikawa J."/>
            <person name="Sekine M."/>
            <person name="Hosoyama A."/>
            <person name="Harada T."/>
            <person name="Narita H."/>
            <person name="Hata T."/>
            <person name="Konno Y."/>
            <person name="Tutikane K."/>
            <person name="Fujita N."/>
            <person name="Horinouchi S."/>
            <person name="Hayakawa M."/>
        </authorList>
    </citation>
    <scope>NUCLEOTIDE SEQUENCE [LARGE SCALE GENOMIC DNA]</scope>
    <source>
        <strain evidence="6">ATCC 14538 / DSM 43046 / CBS 188.64 / JCM 3121 / NBRC 102363 / NCIMB 12654 / NRRL B-3342 / UNCC 431</strain>
    </source>
</reference>
<dbReference type="SMART" id="SM00342">
    <property type="entry name" value="HTH_ARAC"/>
    <property type="match status" value="1"/>
</dbReference>
<evidence type="ECO:0000256" key="3">
    <source>
        <dbReference type="ARBA" id="ARBA00023163"/>
    </source>
</evidence>
<sequence length="229" mass="25209">MLTVVRCAGADRWSAEEPVTRPALVLVRHGRFVRRVDGQARLADATTGYVQRPGEIQQVAHPAGGDVCTAINLPEEIADQFQTHPVRVTSTVDLLHRRLRTVPEQDELIAELVGALLPVPRLPHPLVEEVRELLHADPALDLAALAAAVGWSPWHLSRSFRLVTGDTLRTYRRRLRVRAALDAIDDGDELAAVAARSGFADQAHMTRVISAETGMPPGALRRSLLRRTF</sequence>
<dbReference type="SUPFAM" id="SSF46689">
    <property type="entry name" value="Homeodomain-like"/>
    <property type="match status" value="2"/>
</dbReference>
<dbReference type="EMBL" id="AP012319">
    <property type="protein sequence ID" value="BAL86337.1"/>
    <property type="molecule type" value="Genomic_DNA"/>
</dbReference>
<dbReference type="Gene3D" id="1.10.10.60">
    <property type="entry name" value="Homeodomain-like"/>
    <property type="match status" value="2"/>
</dbReference>
<dbReference type="eggNOG" id="COG2207">
    <property type="taxonomic scope" value="Bacteria"/>
</dbReference>
<dbReference type="STRING" id="512565.AMIS_11170"/>
<evidence type="ECO:0000259" key="4">
    <source>
        <dbReference type="PROSITE" id="PS01124"/>
    </source>
</evidence>
<accession>I0H000</accession>
<dbReference type="HOGENOM" id="CLU_079347_0_0_11"/>
<dbReference type="Pfam" id="PF12833">
    <property type="entry name" value="HTH_18"/>
    <property type="match status" value="1"/>
</dbReference>
<evidence type="ECO:0000313" key="5">
    <source>
        <dbReference type="EMBL" id="BAL86337.1"/>
    </source>
</evidence>
<evidence type="ECO:0000313" key="6">
    <source>
        <dbReference type="Proteomes" id="UP000007882"/>
    </source>
</evidence>
<dbReference type="GO" id="GO:0003700">
    <property type="term" value="F:DNA-binding transcription factor activity"/>
    <property type="evidence" value="ECO:0007669"/>
    <property type="project" value="InterPro"/>
</dbReference>
<keyword evidence="1" id="KW-0805">Transcription regulation</keyword>
<gene>
    <name evidence="5" type="ordered locus">AMIS_11170</name>
</gene>
<dbReference type="OrthoDB" id="4549023at2"/>
<evidence type="ECO:0000256" key="2">
    <source>
        <dbReference type="ARBA" id="ARBA00023125"/>
    </source>
</evidence>
<protein>
    <submittedName>
        <fullName evidence="5">Putative AraC-family transcriptional regulator</fullName>
    </submittedName>
</protein>
<organism evidence="5 6">
    <name type="scientific">Actinoplanes missouriensis (strain ATCC 14538 / DSM 43046 / CBS 188.64 / JCM 3121 / NBRC 102363 / NCIMB 12654 / NRRL B-3342 / UNCC 431)</name>
    <dbReference type="NCBI Taxonomy" id="512565"/>
    <lineage>
        <taxon>Bacteria</taxon>
        <taxon>Bacillati</taxon>
        <taxon>Actinomycetota</taxon>
        <taxon>Actinomycetes</taxon>
        <taxon>Micromonosporales</taxon>
        <taxon>Micromonosporaceae</taxon>
        <taxon>Actinoplanes</taxon>
    </lineage>
</organism>